<dbReference type="SUPFAM" id="SSF46689">
    <property type="entry name" value="Homeodomain-like"/>
    <property type="match status" value="1"/>
</dbReference>
<dbReference type="AlphaFoldDB" id="A0AA39WWD5"/>
<dbReference type="PROSITE" id="PS50071">
    <property type="entry name" value="HOMEOBOX_2"/>
    <property type="match status" value="1"/>
</dbReference>
<evidence type="ECO:0000313" key="12">
    <source>
        <dbReference type="Proteomes" id="UP001175000"/>
    </source>
</evidence>
<evidence type="ECO:0000256" key="7">
    <source>
        <dbReference type="ARBA" id="ARBA00038021"/>
    </source>
</evidence>
<gene>
    <name evidence="11" type="ORF">B0T14DRAFT_494426</name>
</gene>
<dbReference type="GO" id="GO:0006355">
    <property type="term" value="P:regulation of DNA-templated transcription"/>
    <property type="evidence" value="ECO:0007669"/>
    <property type="project" value="InterPro"/>
</dbReference>
<keyword evidence="12" id="KW-1185">Reference proteome</keyword>
<dbReference type="Gene3D" id="1.10.10.60">
    <property type="entry name" value="Homeodomain-like"/>
    <property type="match status" value="1"/>
</dbReference>
<feature type="compositionally biased region" description="Polar residues" evidence="9">
    <location>
        <begin position="142"/>
        <end position="166"/>
    </location>
</feature>
<dbReference type="InterPro" id="IPR008422">
    <property type="entry name" value="KN_HD"/>
</dbReference>
<dbReference type="GO" id="GO:0003677">
    <property type="term" value="F:DNA binding"/>
    <property type="evidence" value="ECO:0007669"/>
    <property type="project" value="UniProtKB-UniRule"/>
</dbReference>
<proteinExistence type="inferred from homology"/>
<dbReference type="Pfam" id="PF05920">
    <property type="entry name" value="Homeobox_KN"/>
    <property type="match status" value="1"/>
</dbReference>
<accession>A0AA39WWD5</accession>
<protein>
    <recommendedName>
        <fullName evidence="10">Homeobox domain-containing protein</fullName>
    </recommendedName>
</protein>
<evidence type="ECO:0000259" key="10">
    <source>
        <dbReference type="PROSITE" id="PS50071"/>
    </source>
</evidence>
<feature type="domain" description="Homeobox" evidence="10">
    <location>
        <begin position="286"/>
        <end position="349"/>
    </location>
</feature>
<dbReference type="InterPro" id="IPR009057">
    <property type="entry name" value="Homeodomain-like_sf"/>
</dbReference>
<dbReference type="SMART" id="SM00389">
    <property type="entry name" value="HOX"/>
    <property type="match status" value="1"/>
</dbReference>
<sequence length="420" mass="47479">MSMIAMAQPTPHSAFRREFAWDESRHNDYASSRRPSDHERIALPSIRQAIPELQLRIVTQDAAPKTHSTTASPVGYGPSALPTPDYIHSPNHSKRRRLSSGEEREDRASQVPRLYNTSPRREREFQLPSSRGMSPTVPLRSVTESWTSPSRTSPFLPQTGSFTSMRESAPPLETTERLAPRPMLPRLPNMDFDRGSANLPRIRGRSDDNYDGLKHSPMGRPLESAGPSHYRSGSMYNYHHPSRVQSLSLGSVQMYDRTPFSPSGYGPSYPEHMRYSEMGGMGHGDNKQRKRRGNLPKETTDKLRHWFMNHLNHPYPTEDEKQKLMQQTGLQMNQISNWFINARRRQLPAMINNARAESDAMSSARGVDGKALSSTDRSVDYDLSSKRGSVPLSDGESSPFDDDMEAMKRRHNASMSRGSV</sequence>
<evidence type="ECO:0000313" key="11">
    <source>
        <dbReference type="EMBL" id="KAK0622854.1"/>
    </source>
</evidence>
<comment type="similarity">
    <text evidence="7">Belongs to the TALE/TGIF homeobox family.</text>
</comment>
<dbReference type="InterPro" id="IPR050224">
    <property type="entry name" value="TALE_homeobox"/>
</dbReference>
<comment type="caution">
    <text evidence="11">The sequence shown here is derived from an EMBL/GenBank/DDBJ whole genome shotgun (WGS) entry which is preliminary data.</text>
</comment>
<name>A0AA39WWD5_9PEZI</name>
<evidence type="ECO:0000256" key="9">
    <source>
        <dbReference type="SAM" id="MobiDB-lite"/>
    </source>
</evidence>
<evidence type="ECO:0000256" key="6">
    <source>
        <dbReference type="ARBA" id="ARBA00023242"/>
    </source>
</evidence>
<evidence type="ECO:0000256" key="4">
    <source>
        <dbReference type="ARBA" id="ARBA00023155"/>
    </source>
</evidence>
<keyword evidence="2" id="KW-0805">Transcription regulation</keyword>
<feature type="compositionally biased region" description="Basic and acidic residues" evidence="9">
    <location>
        <begin position="99"/>
        <end position="108"/>
    </location>
</feature>
<keyword evidence="6 8" id="KW-0539">Nucleus</keyword>
<keyword evidence="4 8" id="KW-0371">Homeobox</keyword>
<evidence type="ECO:0000256" key="5">
    <source>
        <dbReference type="ARBA" id="ARBA00023163"/>
    </source>
</evidence>
<feature type="region of interest" description="Disordered" evidence="9">
    <location>
        <begin position="62"/>
        <end position="211"/>
    </location>
</feature>
<evidence type="ECO:0000256" key="3">
    <source>
        <dbReference type="ARBA" id="ARBA00023125"/>
    </source>
</evidence>
<feature type="DNA-binding region" description="Homeobox" evidence="8">
    <location>
        <begin position="288"/>
        <end position="350"/>
    </location>
</feature>
<keyword evidence="3 8" id="KW-0238">DNA-binding</keyword>
<evidence type="ECO:0000256" key="8">
    <source>
        <dbReference type="PROSITE-ProRule" id="PRU00108"/>
    </source>
</evidence>
<dbReference type="InterPro" id="IPR001356">
    <property type="entry name" value="HD"/>
</dbReference>
<feature type="region of interest" description="Disordered" evidence="9">
    <location>
        <begin position="356"/>
        <end position="420"/>
    </location>
</feature>
<dbReference type="GO" id="GO:0005634">
    <property type="term" value="C:nucleus"/>
    <property type="evidence" value="ECO:0007669"/>
    <property type="project" value="UniProtKB-SubCell"/>
</dbReference>
<dbReference type="FunFam" id="1.10.10.60:FF:000059">
    <property type="entry name" value="TGFB-induced factor homeobox 1"/>
    <property type="match status" value="1"/>
</dbReference>
<keyword evidence="5" id="KW-0804">Transcription</keyword>
<organism evidence="11 12">
    <name type="scientific">Immersiella caudata</name>
    <dbReference type="NCBI Taxonomy" id="314043"/>
    <lineage>
        <taxon>Eukaryota</taxon>
        <taxon>Fungi</taxon>
        <taxon>Dikarya</taxon>
        <taxon>Ascomycota</taxon>
        <taxon>Pezizomycotina</taxon>
        <taxon>Sordariomycetes</taxon>
        <taxon>Sordariomycetidae</taxon>
        <taxon>Sordariales</taxon>
        <taxon>Lasiosphaeriaceae</taxon>
        <taxon>Immersiella</taxon>
    </lineage>
</organism>
<comment type="subcellular location">
    <subcellularLocation>
        <location evidence="1 8">Nucleus</location>
    </subcellularLocation>
</comment>
<dbReference type="Proteomes" id="UP001175000">
    <property type="component" value="Unassembled WGS sequence"/>
</dbReference>
<reference evidence="11" key="1">
    <citation type="submission" date="2023-06" db="EMBL/GenBank/DDBJ databases">
        <title>Genome-scale phylogeny and comparative genomics of the fungal order Sordariales.</title>
        <authorList>
            <consortium name="Lawrence Berkeley National Laboratory"/>
            <person name="Hensen N."/>
            <person name="Bonometti L."/>
            <person name="Westerberg I."/>
            <person name="Brannstrom I.O."/>
            <person name="Guillou S."/>
            <person name="Cros-Aarteil S."/>
            <person name="Calhoun S."/>
            <person name="Haridas S."/>
            <person name="Kuo A."/>
            <person name="Mondo S."/>
            <person name="Pangilinan J."/>
            <person name="Riley R."/>
            <person name="Labutti K."/>
            <person name="Andreopoulos B."/>
            <person name="Lipzen A."/>
            <person name="Chen C."/>
            <person name="Yanf M."/>
            <person name="Daum C."/>
            <person name="Ng V."/>
            <person name="Clum A."/>
            <person name="Steindorff A."/>
            <person name="Ohm R."/>
            <person name="Martin F."/>
            <person name="Silar P."/>
            <person name="Natvig D."/>
            <person name="Lalanne C."/>
            <person name="Gautier V."/>
            <person name="Ament-Velasquez S.L."/>
            <person name="Kruys A."/>
            <person name="Hutchinson M.I."/>
            <person name="Powell A.J."/>
            <person name="Barry K."/>
            <person name="Miller A.N."/>
            <person name="Grigoriev I.V."/>
            <person name="Debuchy R."/>
            <person name="Gladieux P."/>
            <person name="Thoren M.H."/>
            <person name="Johannesson H."/>
        </authorList>
    </citation>
    <scope>NUCLEOTIDE SEQUENCE</scope>
    <source>
        <strain evidence="11">CBS 606.72</strain>
    </source>
</reference>
<dbReference type="PANTHER" id="PTHR11850">
    <property type="entry name" value="HOMEOBOX PROTEIN TRANSCRIPTION FACTORS"/>
    <property type="match status" value="1"/>
</dbReference>
<dbReference type="CDD" id="cd00086">
    <property type="entry name" value="homeodomain"/>
    <property type="match status" value="1"/>
</dbReference>
<dbReference type="EMBL" id="JAULSU010000003">
    <property type="protein sequence ID" value="KAK0622854.1"/>
    <property type="molecule type" value="Genomic_DNA"/>
</dbReference>
<evidence type="ECO:0000256" key="2">
    <source>
        <dbReference type="ARBA" id="ARBA00023015"/>
    </source>
</evidence>
<evidence type="ECO:0000256" key="1">
    <source>
        <dbReference type="ARBA" id="ARBA00004123"/>
    </source>
</evidence>